<dbReference type="InterPro" id="IPR036567">
    <property type="entry name" value="RHF-like"/>
</dbReference>
<dbReference type="EMBL" id="JABZEO010000003">
    <property type="protein sequence ID" value="NVZ08780.1"/>
    <property type="molecule type" value="Genomic_DNA"/>
</dbReference>
<organism evidence="1 2">
    <name type="scientific">Allochromatium humboldtianum</name>
    <dbReference type="NCBI Taxonomy" id="504901"/>
    <lineage>
        <taxon>Bacteria</taxon>
        <taxon>Pseudomonadati</taxon>
        <taxon>Pseudomonadota</taxon>
        <taxon>Gammaproteobacteria</taxon>
        <taxon>Chromatiales</taxon>
        <taxon>Chromatiaceae</taxon>
        <taxon>Allochromatium</taxon>
    </lineage>
</organism>
<keyword evidence="2" id="KW-1185">Reference proteome</keyword>
<dbReference type="InterPro" id="IPR003489">
    <property type="entry name" value="RHF/RaiA"/>
</dbReference>
<dbReference type="Proteomes" id="UP000592294">
    <property type="component" value="Unassembled WGS sequence"/>
</dbReference>
<dbReference type="SUPFAM" id="SSF69754">
    <property type="entry name" value="Ribosome binding protein Y (YfiA homologue)"/>
    <property type="match status" value="1"/>
</dbReference>
<gene>
    <name evidence="1" type="ORF">HW932_05850</name>
</gene>
<reference evidence="1 2" key="1">
    <citation type="submission" date="2020-06" db="EMBL/GenBank/DDBJ databases">
        <title>Whole-genome sequence of Allochromatium humboldtianum DSM 21881, type strain.</title>
        <authorList>
            <person name="Kyndt J.A."/>
            <person name="Meyer T.E."/>
        </authorList>
    </citation>
    <scope>NUCLEOTIDE SEQUENCE [LARGE SCALE GENOMIC DNA]</scope>
    <source>
        <strain evidence="1 2">DSM 21881</strain>
    </source>
</reference>
<protein>
    <submittedName>
        <fullName evidence="1">HPF/RaiA family ribosome-associated protein</fullName>
    </submittedName>
</protein>
<evidence type="ECO:0000313" key="1">
    <source>
        <dbReference type="EMBL" id="NVZ08780.1"/>
    </source>
</evidence>
<dbReference type="RefSeq" id="WP_176975550.1">
    <property type="nucleotide sequence ID" value="NZ_JABZEO010000003.1"/>
</dbReference>
<dbReference type="AlphaFoldDB" id="A0A850RCU4"/>
<dbReference type="Gene3D" id="3.30.160.100">
    <property type="entry name" value="Ribosome hibernation promotion factor-like"/>
    <property type="match status" value="1"/>
</dbReference>
<evidence type="ECO:0000313" key="2">
    <source>
        <dbReference type="Proteomes" id="UP000592294"/>
    </source>
</evidence>
<comment type="caution">
    <text evidence="1">The sequence shown here is derived from an EMBL/GenBank/DDBJ whole genome shotgun (WGS) entry which is preliminary data.</text>
</comment>
<name>A0A850RCU4_9GAMM</name>
<dbReference type="Pfam" id="PF02482">
    <property type="entry name" value="Ribosomal_S30AE"/>
    <property type="match status" value="1"/>
</dbReference>
<accession>A0A850RCU4</accession>
<proteinExistence type="predicted"/>
<sequence>MVLKIGGDMLALDAAIRRQIETEARKLTDRFPGEPIEAQVNVQEEFDQLHGHRVRCELSAKLGAGRQVVVREARKVASEAISEVFTTARRNVRRLRRQSVLDLAPAPKTVAVRAASAQVATR</sequence>